<dbReference type="InterPro" id="IPR050697">
    <property type="entry name" value="Adenylyl/Guanylyl_Cyclase_3/4"/>
</dbReference>
<dbReference type="SUPFAM" id="SSF55073">
    <property type="entry name" value="Nucleotide cyclase"/>
    <property type="match status" value="1"/>
</dbReference>
<dbReference type="AlphaFoldDB" id="A0A516GZ82"/>
<sequence>MRNEGPNFMAEADHAASRFTGRLGRAIADEEQRGLVFAFRARLIAVAVVMAYLLLAIDGQRQFYYIGVAAVFLLLGWVPHLLRRHRHAVPVRLGFVVLDAILVTAVVILPPPGALDYGFPIQMRVRGPEFLYLVLLIVGSALSYSPLQVIWTGLWSILAWSAGMVMVAMRSDTLTTPPGIGASPQALLQLITNPYYVGYFQLLNQVVLTAIATAVLAAAVWRSRALLLRHTRAEIARADLARYVAPDVADAIMDDPATAESFGTPANRNVAVLFADVVGFTGLSEHMAPDRVVRLLKSLHERGSGVVFAHGGSLDKYLGDGFLATFGGIRSQPDAAARAVRCAVALQAEVERWNAKRQSRGHAPLRLSVGVHYGPVVAANVGSAQRLEFTVVGDTVNIASRLETLTRALDCRIAVSDAALSESRLHDASLPPFEAAGDRRLEGREQTLSVHTWPVRT</sequence>
<dbReference type="GO" id="GO:0004016">
    <property type="term" value="F:adenylate cyclase activity"/>
    <property type="evidence" value="ECO:0007669"/>
    <property type="project" value="UniProtKB-ARBA"/>
</dbReference>
<feature type="transmembrane region" description="Helical" evidence="1">
    <location>
        <begin position="202"/>
        <end position="221"/>
    </location>
</feature>
<accession>A0A516GZ82</accession>
<feature type="domain" description="Guanylate cyclase" evidence="2">
    <location>
        <begin position="271"/>
        <end position="403"/>
    </location>
</feature>
<keyword evidence="1" id="KW-1133">Transmembrane helix</keyword>
<dbReference type="InterPro" id="IPR001054">
    <property type="entry name" value="A/G_cyclase"/>
</dbReference>
<dbReference type="Proteomes" id="UP000317496">
    <property type="component" value="Chromosome"/>
</dbReference>
<dbReference type="SMART" id="SM00044">
    <property type="entry name" value="CYCc"/>
    <property type="match status" value="1"/>
</dbReference>
<feature type="transmembrane region" description="Helical" evidence="1">
    <location>
        <begin position="35"/>
        <end position="57"/>
    </location>
</feature>
<dbReference type="RefSeq" id="WP_144067825.1">
    <property type="nucleotide sequence ID" value="NZ_CP041636.1"/>
</dbReference>
<evidence type="ECO:0000313" key="3">
    <source>
        <dbReference type="EMBL" id="QDO96844.1"/>
    </source>
</evidence>
<proteinExistence type="predicted"/>
<keyword evidence="1" id="KW-0812">Transmembrane</keyword>
<evidence type="ECO:0000313" key="4">
    <source>
        <dbReference type="Proteomes" id="UP000317496"/>
    </source>
</evidence>
<dbReference type="KEGG" id="fer:FNB15_05940"/>
<dbReference type="OrthoDB" id="9762462at2"/>
<reference evidence="3 4" key="1">
    <citation type="submission" date="2019-07" db="EMBL/GenBank/DDBJ databases">
        <title>Genome sequencing for Ferrovibrio sp. K5.</title>
        <authorList>
            <person name="Park S.-J."/>
        </authorList>
    </citation>
    <scope>NUCLEOTIDE SEQUENCE [LARGE SCALE GENOMIC DNA]</scope>
    <source>
        <strain evidence="3 4">K5</strain>
    </source>
</reference>
<keyword evidence="4" id="KW-1185">Reference proteome</keyword>
<dbReference type="Gene3D" id="3.30.70.1230">
    <property type="entry name" value="Nucleotide cyclase"/>
    <property type="match status" value="1"/>
</dbReference>
<dbReference type="PANTHER" id="PTHR43081">
    <property type="entry name" value="ADENYLATE CYCLASE, TERMINAL-DIFFERENTIATION SPECIFIC-RELATED"/>
    <property type="match status" value="1"/>
</dbReference>
<feature type="transmembrane region" description="Helical" evidence="1">
    <location>
        <begin position="130"/>
        <end position="147"/>
    </location>
</feature>
<dbReference type="EMBL" id="CP041636">
    <property type="protein sequence ID" value="QDO96844.1"/>
    <property type="molecule type" value="Genomic_DNA"/>
</dbReference>
<dbReference type="PROSITE" id="PS50125">
    <property type="entry name" value="GUANYLATE_CYCLASE_2"/>
    <property type="match status" value="1"/>
</dbReference>
<name>A0A516GZ82_9PROT</name>
<gene>
    <name evidence="3" type="ORF">FNB15_05940</name>
</gene>
<feature type="transmembrane region" description="Helical" evidence="1">
    <location>
        <begin position="89"/>
        <end position="110"/>
    </location>
</feature>
<dbReference type="CDD" id="cd07302">
    <property type="entry name" value="CHD"/>
    <property type="match status" value="1"/>
</dbReference>
<dbReference type="GO" id="GO:0035556">
    <property type="term" value="P:intracellular signal transduction"/>
    <property type="evidence" value="ECO:0007669"/>
    <property type="project" value="InterPro"/>
</dbReference>
<keyword evidence="1" id="KW-0472">Membrane</keyword>
<evidence type="ECO:0000256" key="1">
    <source>
        <dbReference type="SAM" id="Phobius"/>
    </source>
</evidence>
<evidence type="ECO:0000259" key="2">
    <source>
        <dbReference type="PROSITE" id="PS50125"/>
    </source>
</evidence>
<dbReference type="PANTHER" id="PTHR43081:SF1">
    <property type="entry name" value="ADENYLATE CYCLASE, TERMINAL-DIFFERENTIATION SPECIFIC"/>
    <property type="match status" value="1"/>
</dbReference>
<dbReference type="Pfam" id="PF00211">
    <property type="entry name" value="Guanylate_cyc"/>
    <property type="match status" value="1"/>
</dbReference>
<feature type="transmembrane region" description="Helical" evidence="1">
    <location>
        <begin position="63"/>
        <end position="82"/>
    </location>
</feature>
<protein>
    <submittedName>
        <fullName evidence="3">Adenylate/guanylate cyclase domain-containing protein</fullName>
    </submittedName>
</protein>
<dbReference type="InterPro" id="IPR029787">
    <property type="entry name" value="Nucleotide_cyclase"/>
</dbReference>
<organism evidence="3 4">
    <name type="scientific">Ferrovibrio terrae</name>
    <dbReference type="NCBI Taxonomy" id="2594003"/>
    <lineage>
        <taxon>Bacteria</taxon>
        <taxon>Pseudomonadati</taxon>
        <taxon>Pseudomonadota</taxon>
        <taxon>Alphaproteobacteria</taxon>
        <taxon>Rhodospirillales</taxon>
        <taxon>Rhodospirillaceae</taxon>
        <taxon>Ferrovibrio</taxon>
    </lineage>
</organism>
<feature type="transmembrane region" description="Helical" evidence="1">
    <location>
        <begin position="154"/>
        <end position="171"/>
    </location>
</feature>
<dbReference type="GO" id="GO:0006171">
    <property type="term" value="P:cAMP biosynthetic process"/>
    <property type="evidence" value="ECO:0007669"/>
    <property type="project" value="TreeGrafter"/>
</dbReference>